<protein>
    <submittedName>
        <fullName evidence="1">Uncharacterized protein</fullName>
    </submittedName>
</protein>
<organism evidence="1 2">
    <name type="scientific">Dehalobacter restrictus</name>
    <dbReference type="NCBI Taxonomy" id="55583"/>
    <lineage>
        <taxon>Bacteria</taxon>
        <taxon>Bacillati</taxon>
        <taxon>Bacillota</taxon>
        <taxon>Clostridia</taxon>
        <taxon>Eubacteriales</taxon>
        <taxon>Desulfitobacteriaceae</taxon>
        <taxon>Dehalobacter</taxon>
    </lineage>
</organism>
<dbReference type="EMBL" id="CP046996">
    <property type="protein sequence ID" value="QHA00540.1"/>
    <property type="molecule type" value="Genomic_DNA"/>
</dbReference>
<evidence type="ECO:0000313" key="1">
    <source>
        <dbReference type="EMBL" id="QHA00540.1"/>
    </source>
</evidence>
<dbReference type="RefSeq" id="WP_158208243.1">
    <property type="nucleotide sequence ID" value="NZ_CP046996.1"/>
</dbReference>
<dbReference type="AlphaFoldDB" id="A0A857DGU4"/>
<name>A0A857DGU4_9FIRM</name>
<proteinExistence type="predicted"/>
<sequence>MIPKWADVRKGILLRRIFTVEKMRVIQGTDGNWNTSEYMRGLYNGLELAMAILMDRNTNYKNVEDMKK</sequence>
<evidence type="ECO:0000313" key="2">
    <source>
        <dbReference type="Proteomes" id="UP000430508"/>
    </source>
</evidence>
<gene>
    <name evidence="1" type="ORF">GQ588_07800</name>
</gene>
<dbReference type="Proteomes" id="UP000430508">
    <property type="component" value="Chromosome"/>
</dbReference>
<reference evidence="1 2" key="1">
    <citation type="submission" date="2019-12" db="EMBL/GenBank/DDBJ databases">
        <title>Sequence classification of anaerobic respiratory reductive dehalogenases: First we see many, then we see few.</title>
        <authorList>
            <person name="Molenda O."/>
            <person name="Puentes Jacome L.A."/>
            <person name="Cao X."/>
            <person name="Nesbo C.L."/>
            <person name="Tang S."/>
            <person name="Morson N."/>
            <person name="Patron J."/>
            <person name="Lomheim L."/>
            <person name="Wishart D.S."/>
            <person name="Edwards E.A."/>
        </authorList>
    </citation>
    <scope>NUCLEOTIDE SEQUENCE [LARGE SCALE GENOMIC DNA]</scope>
    <source>
        <strain evidence="1 2">12DCA</strain>
    </source>
</reference>
<accession>A0A857DGU4</accession>